<feature type="transmembrane region" description="Helical" evidence="1">
    <location>
        <begin position="47"/>
        <end position="67"/>
    </location>
</feature>
<organism evidence="3 4">
    <name type="scientific">Salinimonas sediminis</name>
    <dbReference type="NCBI Taxonomy" id="2303538"/>
    <lineage>
        <taxon>Bacteria</taxon>
        <taxon>Pseudomonadati</taxon>
        <taxon>Pseudomonadota</taxon>
        <taxon>Gammaproteobacteria</taxon>
        <taxon>Alteromonadales</taxon>
        <taxon>Alteromonadaceae</taxon>
        <taxon>Alteromonas/Salinimonas group</taxon>
        <taxon>Salinimonas</taxon>
    </lineage>
</organism>
<dbReference type="RefSeq" id="WP_117318818.1">
    <property type="nucleotide sequence ID" value="NZ_CP031769.1"/>
</dbReference>
<feature type="transmembrane region" description="Helical" evidence="1">
    <location>
        <begin position="87"/>
        <end position="110"/>
    </location>
</feature>
<dbReference type="PANTHER" id="PTHR10983">
    <property type="entry name" value="1-ACYLGLYCEROL-3-PHOSPHATE ACYLTRANSFERASE-RELATED"/>
    <property type="match status" value="1"/>
</dbReference>
<reference evidence="3 4" key="1">
    <citation type="submission" date="2018-08" db="EMBL/GenBank/DDBJ databases">
        <title>Salinimonas sediminis sp. nov., a piezophilic bacterium isolated from a deep-sea sediment sample from the New Britain Trench.</title>
        <authorList>
            <person name="Cao J."/>
        </authorList>
    </citation>
    <scope>NUCLEOTIDE SEQUENCE [LARGE SCALE GENOMIC DNA]</scope>
    <source>
        <strain evidence="3 4">N102</strain>
    </source>
</reference>
<dbReference type="InterPro" id="IPR002123">
    <property type="entry name" value="Plipid/glycerol_acylTrfase"/>
</dbReference>
<gene>
    <name evidence="3" type="ORF">D0Y50_16100</name>
</gene>
<keyword evidence="3" id="KW-0808">Transferase</keyword>
<dbReference type="EMBL" id="CP031769">
    <property type="protein sequence ID" value="AXR08562.1"/>
    <property type="molecule type" value="Genomic_DNA"/>
</dbReference>
<keyword evidence="3" id="KW-0012">Acyltransferase</keyword>
<accession>A0A346NSQ5</accession>
<dbReference type="SMART" id="SM00563">
    <property type="entry name" value="PlsC"/>
    <property type="match status" value="1"/>
</dbReference>
<dbReference type="PANTHER" id="PTHR10983:SF15">
    <property type="entry name" value="ACYLTRANSFERASE YIHG-RELATED"/>
    <property type="match status" value="1"/>
</dbReference>
<sequence>MMRTALAPLIFIIHTPLQIANMAVWGSLIVIFGLVKLLLPFARLQRALAILMQGFLLCFGRLSVAMIKLFNPVSIERRFSAPVSRHSWYLIIANHLSYLDIILLIELAYGRIPAPKFFLKRELIWLPFVGLAAWALDMPFMRRYSPAFVARNPHLKGKDIDTTKRYCQKFTHTPTTVINFVEGTRFTHAKHAAKPSQFNALLPPKAGGIAFTLATMGDLFTNILDISLLYPDNRAHPMMAMLCGQMQRIIVDVNVIAVPTEVKGDYFTDAQYREGFQAWLNRLWKSKDDRISQILES</sequence>
<evidence type="ECO:0000313" key="3">
    <source>
        <dbReference type="EMBL" id="AXR08562.1"/>
    </source>
</evidence>
<name>A0A346NSQ5_9ALTE</name>
<dbReference type="CDD" id="cd07990">
    <property type="entry name" value="LPLAT_LCLAT1-like"/>
    <property type="match status" value="1"/>
</dbReference>
<dbReference type="Proteomes" id="UP000262073">
    <property type="component" value="Chromosome"/>
</dbReference>
<evidence type="ECO:0000256" key="1">
    <source>
        <dbReference type="SAM" id="Phobius"/>
    </source>
</evidence>
<keyword evidence="4" id="KW-1185">Reference proteome</keyword>
<proteinExistence type="predicted"/>
<evidence type="ECO:0000259" key="2">
    <source>
        <dbReference type="SMART" id="SM00563"/>
    </source>
</evidence>
<protein>
    <submittedName>
        <fullName evidence="3">Acyltransferase</fullName>
    </submittedName>
</protein>
<dbReference type="GO" id="GO:0016746">
    <property type="term" value="F:acyltransferase activity"/>
    <property type="evidence" value="ECO:0007669"/>
    <property type="project" value="UniProtKB-KW"/>
</dbReference>
<dbReference type="OrthoDB" id="319710at2"/>
<dbReference type="NCBIfam" id="NF010621">
    <property type="entry name" value="PRK14014.1"/>
    <property type="match status" value="1"/>
</dbReference>
<keyword evidence="1" id="KW-1133">Transmembrane helix</keyword>
<dbReference type="SUPFAM" id="SSF69593">
    <property type="entry name" value="Glycerol-3-phosphate (1)-acyltransferase"/>
    <property type="match status" value="1"/>
</dbReference>
<dbReference type="GO" id="GO:0005886">
    <property type="term" value="C:plasma membrane"/>
    <property type="evidence" value="ECO:0007669"/>
    <property type="project" value="TreeGrafter"/>
</dbReference>
<feature type="transmembrane region" description="Helical" evidence="1">
    <location>
        <begin position="6"/>
        <end position="35"/>
    </location>
</feature>
<dbReference type="Pfam" id="PF01553">
    <property type="entry name" value="Acyltransferase"/>
    <property type="match status" value="1"/>
</dbReference>
<keyword evidence="1" id="KW-0472">Membrane</keyword>
<dbReference type="AlphaFoldDB" id="A0A346NSQ5"/>
<dbReference type="KEGG" id="salm:D0Y50_16100"/>
<feature type="domain" description="Phospholipid/glycerol acyltransferase" evidence="2">
    <location>
        <begin position="89"/>
        <end position="216"/>
    </location>
</feature>
<keyword evidence="1" id="KW-0812">Transmembrane</keyword>
<evidence type="ECO:0000313" key="4">
    <source>
        <dbReference type="Proteomes" id="UP000262073"/>
    </source>
</evidence>